<dbReference type="OrthoDB" id="7874120at2"/>
<evidence type="ECO:0000313" key="1">
    <source>
        <dbReference type="EMBL" id="OSQ51001.1"/>
    </source>
</evidence>
<accession>A0A1X4NLH9</accession>
<reference evidence="1 2" key="1">
    <citation type="submission" date="2014-03" db="EMBL/GenBank/DDBJ databases">
        <title>The draft genome sequence of Marivita geojedonensis KCTC 23882.</title>
        <authorList>
            <person name="Lai Q."/>
            <person name="Shao Z."/>
        </authorList>
    </citation>
    <scope>NUCLEOTIDE SEQUENCE [LARGE SCALE GENOMIC DNA]</scope>
    <source>
        <strain evidence="1 2">DPG-138</strain>
    </source>
</reference>
<sequence>MSGSAPRILTIGSSCINRFQFDFYQERHTGTDTRFIKSFFDWNITSLIGTETVLRLARDEALEHVLRDPALYHVEWDVLIFNRELPGVCFFHEQDVARRFSEPGQIDALISKVVHQAAPFLPPDRSGRTHLVWSNIQPNLPDTVDNVTPWEDFQLTAERYATIKALGTDVFGPDTRFSFLSLEEDMSPELRSAPDVTAVDLPRGDAFKGPPDLYDALLTGIVSSSQS</sequence>
<dbReference type="EMBL" id="JFKC01000007">
    <property type="protein sequence ID" value="OSQ51001.1"/>
    <property type="molecule type" value="Genomic_DNA"/>
</dbReference>
<gene>
    <name evidence="1" type="ORF">MGEO_09730</name>
</gene>
<name>A0A1X4NLH9_9RHOB</name>
<dbReference type="Proteomes" id="UP000193926">
    <property type="component" value="Unassembled WGS sequence"/>
</dbReference>
<organism evidence="1 2">
    <name type="scientific">Marivita geojedonensis</name>
    <dbReference type="NCBI Taxonomy" id="1123756"/>
    <lineage>
        <taxon>Bacteria</taxon>
        <taxon>Pseudomonadati</taxon>
        <taxon>Pseudomonadota</taxon>
        <taxon>Alphaproteobacteria</taxon>
        <taxon>Rhodobacterales</taxon>
        <taxon>Roseobacteraceae</taxon>
        <taxon>Marivita</taxon>
    </lineage>
</organism>
<evidence type="ECO:0008006" key="3">
    <source>
        <dbReference type="Google" id="ProtNLM"/>
    </source>
</evidence>
<comment type="caution">
    <text evidence="1">The sequence shown here is derived from an EMBL/GenBank/DDBJ whole genome shotgun (WGS) entry which is preliminary data.</text>
</comment>
<keyword evidence="2" id="KW-1185">Reference proteome</keyword>
<proteinExistence type="predicted"/>
<protein>
    <recommendedName>
        <fullName evidence="3">Papain-like cysteine peptidase</fullName>
    </recommendedName>
</protein>
<dbReference type="AlphaFoldDB" id="A0A1X4NLH9"/>
<evidence type="ECO:0000313" key="2">
    <source>
        <dbReference type="Proteomes" id="UP000193926"/>
    </source>
</evidence>
<dbReference type="RefSeq" id="WP_085636593.1">
    <property type="nucleotide sequence ID" value="NZ_JFKC01000007.1"/>
</dbReference>
<dbReference type="STRING" id="1123756.MGEO_09730"/>